<proteinExistence type="predicted"/>
<protein>
    <recommendedName>
        <fullName evidence="6">Maltokinase N-terminal cap domain-containing protein</fullName>
    </recommendedName>
</protein>
<dbReference type="GO" id="GO:0005524">
    <property type="term" value="F:ATP binding"/>
    <property type="evidence" value="ECO:0007669"/>
    <property type="project" value="UniProtKB-KW"/>
</dbReference>
<evidence type="ECO:0000313" key="8">
    <source>
        <dbReference type="Proteomes" id="UP000189004"/>
    </source>
</evidence>
<dbReference type="EMBL" id="MCOK01000001">
    <property type="protein sequence ID" value="OOC54355.1"/>
    <property type="molecule type" value="Genomic_DNA"/>
</dbReference>
<dbReference type="NCBIfam" id="NF047744">
    <property type="entry name" value="CG0192_rel"/>
    <property type="match status" value="1"/>
</dbReference>
<keyword evidence="2" id="KW-0547">Nucleotide-binding</keyword>
<dbReference type="RefSeq" id="WP_077690760.1">
    <property type="nucleotide sequence ID" value="NZ_MCOK01000001.1"/>
</dbReference>
<evidence type="ECO:0000259" key="6">
    <source>
        <dbReference type="Pfam" id="PF18085"/>
    </source>
</evidence>
<feature type="domain" description="Maltokinase N-terminal cap" evidence="6">
    <location>
        <begin position="20"/>
        <end position="99"/>
    </location>
</feature>
<evidence type="ECO:0000256" key="1">
    <source>
        <dbReference type="ARBA" id="ARBA00022679"/>
    </source>
</evidence>
<accession>A0A1V3C0W1</accession>
<dbReference type="OrthoDB" id="3787729at2"/>
<keyword evidence="8" id="KW-1185">Reference proteome</keyword>
<evidence type="ECO:0000256" key="2">
    <source>
        <dbReference type="ARBA" id="ARBA00022741"/>
    </source>
</evidence>
<dbReference type="InterPro" id="IPR040999">
    <property type="entry name" value="Mak_N_cap"/>
</dbReference>
<evidence type="ECO:0000256" key="5">
    <source>
        <dbReference type="SAM" id="MobiDB-lite"/>
    </source>
</evidence>
<feature type="compositionally biased region" description="Gly residues" evidence="5">
    <location>
        <begin position="142"/>
        <end position="152"/>
    </location>
</feature>
<gene>
    <name evidence="7" type="ORF">NOSIN_11520</name>
</gene>
<comment type="caution">
    <text evidence="7">The sequence shown here is derived from an EMBL/GenBank/DDBJ whole genome shotgun (WGS) entry which is preliminary data.</text>
</comment>
<dbReference type="GO" id="GO:0016301">
    <property type="term" value="F:kinase activity"/>
    <property type="evidence" value="ECO:0007669"/>
    <property type="project" value="UniProtKB-KW"/>
</dbReference>
<dbReference type="STRING" id="501010.NOSIN_11520"/>
<dbReference type="Pfam" id="PF18085">
    <property type="entry name" value="Mak_N_cap"/>
    <property type="match status" value="1"/>
</dbReference>
<sequence length="187" mass="20326">MAIIYRATLTPSKPELIGAWLDGRPWAGQGPDEVLGTYRFDDPEGEVGVEVFLLRRGDRLLHVPLTYRGAPVPGHEDHLVGTLEHSVLGTRWVYDGTEDEVSLACFRRALTGEQEQADLEIWEDGRLLEQRPQQVLLSRESGSGGGETGPARGGQVLLPHVLDGEPEGGSRLVARWGGEQAVVAALS</sequence>
<organism evidence="7 8">
    <name type="scientific">Nocardiopsis sinuspersici</name>
    <dbReference type="NCBI Taxonomy" id="501010"/>
    <lineage>
        <taxon>Bacteria</taxon>
        <taxon>Bacillati</taxon>
        <taxon>Actinomycetota</taxon>
        <taxon>Actinomycetes</taxon>
        <taxon>Streptosporangiales</taxon>
        <taxon>Nocardiopsidaceae</taxon>
        <taxon>Nocardiopsis</taxon>
    </lineage>
</organism>
<keyword evidence="3" id="KW-0418">Kinase</keyword>
<dbReference type="AlphaFoldDB" id="A0A1V3C0W1"/>
<evidence type="ECO:0000313" key="7">
    <source>
        <dbReference type="EMBL" id="OOC54355.1"/>
    </source>
</evidence>
<reference evidence="8" key="1">
    <citation type="submission" date="2016-08" db="EMBL/GenBank/DDBJ databases">
        <authorList>
            <person name="Tokovenko B."/>
            <person name="Kalinowski J."/>
        </authorList>
    </citation>
    <scope>NUCLEOTIDE SEQUENCE [LARGE SCALE GENOMIC DNA]</scope>
    <source>
        <strain evidence="8">UTMC102</strain>
    </source>
</reference>
<evidence type="ECO:0000256" key="4">
    <source>
        <dbReference type="ARBA" id="ARBA00022840"/>
    </source>
</evidence>
<name>A0A1V3C0W1_9ACTN</name>
<keyword evidence="4" id="KW-0067">ATP-binding</keyword>
<evidence type="ECO:0000256" key="3">
    <source>
        <dbReference type="ARBA" id="ARBA00022777"/>
    </source>
</evidence>
<dbReference type="Proteomes" id="UP000189004">
    <property type="component" value="Unassembled WGS sequence"/>
</dbReference>
<feature type="region of interest" description="Disordered" evidence="5">
    <location>
        <begin position="139"/>
        <end position="161"/>
    </location>
</feature>
<keyword evidence="1" id="KW-0808">Transferase</keyword>